<evidence type="ECO:0000256" key="1">
    <source>
        <dbReference type="ARBA" id="ARBA00022763"/>
    </source>
</evidence>
<dbReference type="SUPFAM" id="SSF52980">
    <property type="entry name" value="Restriction endonuclease-like"/>
    <property type="match status" value="1"/>
</dbReference>
<sequence>MTTAELGLAALDIDRPDNNDLTLWSVTTIIGVLDKPALLYWAAEQTANAAIDSAATWQAMLEEQGRDETVKWLRDARFRKPKTALSDTDLGTVVHKVCESYALTGEKPSREFAAELVGGLGGPQVEMDTELNLVGVMLNRFDDWLQRFSPSYQATEVCVYNPSYGYAGTADAFLTIDGVRFIADYKTTRNAYDSKGLRRTPYPEQVGLQLAAYRYAEFAAVWRPRRFEKFRRRYYVLSPAERDLAVPVPEVDSGLVIHITPESCESYPLDCGQEAYRAFLYTLEAFRWVQETSKTVMGDPLS</sequence>
<dbReference type="Pfam" id="PF12705">
    <property type="entry name" value="PDDEXK_1"/>
    <property type="match status" value="1"/>
</dbReference>
<keyword evidence="2" id="KW-0547">Nucleotide-binding</keyword>
<protein>
    <recommendedName>
        <fullName evidence="4">PD-(D/E)XK endonuclease-like domain-containing protein</fullName>
    </recommendedName>
</protein>
<dbReference type="GO" id="GO:0004386">
    <property type="term" value="F:helicase activity"/>
    <property type="evidence" value="ECO:0007669"/>
    <property type="project" value="UniProtKB-KW"/>
</dbReference>
<dbReference type="GO" id="GO:0006281">
    <property type="term" value="P:DNA repair"/>
    <property type="evidence" value="ECO:0007669"/>
    <property type="project" value="UniProtKB-KW"/>
</dbReference>
<dbReference type="EMBL" id="BLKW01000002">
    <property type="protein sequence ID" value="GFG72716.1"/>
    <property type="molecule type" value="Genomic_DNA"/>
</dbReference>
<keyword evidence="1" id="KW-0227">DNA damage</keyword>
<evidence type="ECO:0000313" key="6">
    <source>
        <dbReference type="Proteomes" id="UP000465361"/>
    </source>
</evidence>
<dbReference type="AlphaFoldDB" id="A0A7I9XTN1"/>
<feature type="domain" description="PD-(D/E)XK endonuclease-like" evidence="4">
    <location>
        <begin position="75"/>
        <end position="217"/>
    </location>
</feature>
<evidence type="ECO:0000313" key="5">
    <source>
        <dbReference type="EMBL" id="GFG72716.1"/>
    </source>
</evidence>
<keyword evidence="3" id="KW-0234">DNA repair</keyword>
<dbReference type="InterPro" id="IPR038726">
    <property type="entry name" value="PDDEXK_AddAB-type"/>
</dbReference>
<dbReference type="RefSeq" id="WP_163753207.1">
    <property type="nucleotide sequence ID" value="NZ_BLKW01000002.1"/>
</dbReference>
<reference evidence="5 6" key="1">
    <citation type="journal article" date="2019" name="Emerg. Microbes Infect.">
        <title>Comprehensive subspecies identification of 175 nontuberculous mycobacteria species based on 7547 genomic profiles.</title>
        <authorList>
            <person name="Matsumoto Y."/>
            <person name="Kinjo T."/>
            <person name="Motooka D."/>
            <person name="Nabeya D."/>
            <person name="Jung N."/>
            <person name="Uechi K."/>
            <person name="Horii T."/>
            <person name="Iida T."/>
            <person name="Fujita J."/>
            <person name="Nakamura S."/>
        </authorList>
    </citation>
    <scope>NUCLEOTIDE SEQUENCE [LARGE SCALE GENOMIC DNA]</scope>
    <source>
        <strain evidence="5 6">JCM 17322</strain>
    </source>
</reference>
<keyword evidence="2" id="KW-0347">Helicase</keyword>
<comment type="caution">
    <text evidence="5">The sequence shown here is derived from an EMBL/GenBank/DDBJ whole genome shotgun (WGS) entry which is preliminary data.</text>
</comment>
<keyword evidence="2" id="KW-0067">ATP-binding</keyword>
<gene>
    <name evidence="5" type="ORF">MBOT_00810</name>
</gene>
<evidence type="ECO:0000256" key="3">
    <source>
        <dbReference type="ARBA" id="ARBA00023204"/>
    </source>
</evidence>
<evidence type="ECO:0000259" key="4">
    <source>
        <dbReference type="Pfam" id="PF12705"/>
    </source>
</evidence>
<name>A0A7I9XTN1_9MYCO</name>
<accession>A0A7I9XTN1</accession>
<organism evidence="5 6">
    <name type="scientific">Mycobacterium botniense</name>
    <dbReference type="NCBI Taxonomy" id="84962"/>
    <lineage>
        <taxon>Bacteria</taxon>
        <taxon>Bacillati</taxon>
        <taxon>Actinomycetota</taxon>
        <taxon>Actinomycetes</taxon>
        <taxon>Mycobacteriales</taxon>
        <taxon>Mycobacteriaceae</taxon>
        <taxon>Mycobacterium</taxon>
    </lineage>
</organism>
<dbReference type="Proteomes" id="UP000465361">
    <property type="component" value="Unassembled WGS sequence"/>
</dbReference>
<dbReference type="InterPro" id="IPR011335">
    <property type="entry name" value="Restrct_endonuc-II-like"/>
</dbReference>
<proteinExistence type="predicted"/>
<evidence type="ECO:0000256" key="2">
    <source>
        <dbReference type="ARBA" id="ARBA00022806"/>
    </source>
</evidence>
<keyword evidence="2" id="KW-0378">Hydrolase</keyword>
<keyword evidence="6" id="KW-1185">Reference proteome</keyword>